<dbReference type="Pfam" id="PF02774">
    <property type="entry name" value="Semialdhyde_dhC"/>
    <property type="match status" value="1"/>
</dbReference>
<dbReference type="Gene3D" id="3.30.360.10">
    <property type="entry name" value="Dihydrodipicolinate Reductase, domain 2"/>
    <property type="match status" value="1"/>
</dbReference>
<evidence type="ECO:0000256" key="12">
    <source>
        <dbReference type="NCBIfam" id="TIGR01296"/>
    </source>
</evidence>
<evidence type="ECO:0000256" key="13">
    <source>
        <dbReference type="PIRSR" id="PIRSR000148-1"/>
    </source>
</evidence>
<comment type="caution">
    <text evidence="15">The sequence shown here is derived from an EMBL/GenBank/DDBJ whole genome shotgun (WGS) entry which is preliminary data.</text>
</comment>
<evidence type="ECO:0000256" key="8">
    <source>
        <dbReference type="ARBA" id="ARBA00023002"/>
    </source>
</evidence>
<comment type="catalytic activity">
    <reaction evidence="11">
        <text>L-aspartate 4-semialdehyde + phosphate + NADP(+) = 4-phospho-L-aspartate + NADPH + H(+)</text>
        <dbReference type="Rhea" id="RHEA:24284"/>
        <dbReference type="ChEBI" id="CHEBI:15378"/>
        <dbReference type="ChEBI" id="CHEBI:43474"/>
        <dbReference type="ChEBI" id="CHEBI:57535"/>
        <dbReference type="ChEBI" id="CHEBI:57783"/>
        <dbReference type="ChEBI" id="CHEBI:58349"/>
        <dbReference type="ChEBI" id="CHEBI:537519"/>
        <dbReference type="EC" id="1.2.1.11"/>
    </reaction>
</comment>
<dbReference type="Gene3D" id="3.40.50.720">
    <property type="entry name" value="NAD(P)-binding Rossmann-like Domain"/>
    <property type="match status" value="1"/>
</dbReference>
<gene>
    <name evidence="15" type="ORF">AMK68_02160</name>
</gene>
<dbReference type="PANTHER" id="PTHR46278:SF2">
    <property type="entry name" value="ASPARTATE-SEMIALDEHYDE DEHYDROGENASE"/>
    <property type="match status" value="1"/>
</dbReference>
<feature type="domain" description="Semialdehyde dehydrogenase NAD-binding" evidence="14">
    <location>
        <begin position="8"/>
        <end position="119"/>
    </location>
</feature>
<dbReference type="GO" id="GO:0051287">
    <property type="term" value="F:NAD binding"/>
    <property type="evidence" value="ECO:0007669"/>
    <property type="project" value="InterPro"/>
</dbReference>
<evidence type="ECO:0000313" key="15">
    <source>
        <dbReference type="EMBL" id="KPJ64185.1"/>
    </source>
</evidence>
<evidence type="ECO:0000256" key="10">
    <source>
        <dbReference type="ARBA" id="ARBA00023167"/>
    </source>
</evidence>
<dbReference type="NCBIfam" id="NF011456">
    <property type="entry name" value="PRK14874.1"/>
    <property type="match status" value="1"/>
</dbReference>
<dbReference type="GO" id="GO:0009097">
    <property type="term" value="P:isoleucine biosynthetic process"/>
    <property type="evidence" value="ECO:0007669"/>
    <property type="project" value="UniProtKB-UniRule"/>
</dbReference>
<dbReference type="PATRIC" id="fig|1704032.3.peg.221"/>
<dbReference type="GO" id="GO:0050661">
    <property type="term" value="F:NADP binding"/>
    <property type="evidence" value="ECO:0007669"/>
    <property type="project" value="InterPro"/>
</dbReference>
<dbReference type="EMBL" id="LIZY01000038">
    <property type="protein sequence ID" value="KPJ64185.1"/>
    <property type="molecule type" value="Genomic_DNA"/>
</dbReference>
<evidence type="ECO:0000256" key="6">
    <source>
        <dbReference type="ARBA" id="ARBA00022857"/>
    </source>
</evidence>
<dbReference type="GO" id="GO:0009088">
    <property type="term" value="P:threonine biosynthetic process"/>
    <property type="evidence" value="ECO:0007669"/>
    <property type="project" value="UniProtKB-UniRule"/>
</dbReference>
<dbReference type="CDD" id="cd18131">
    <property type="entry name" value="ASADH_C_bac_euk_like"/>
    <property type="match status" value="1"/>
</dbReference>
<dbReference type="InterPro" id="IPR000534">
    <property type="entry name" value="Semialdehyde_DH_NAD-bd"/>
</dbReference>
<dbReference type="SUPFAM" id="SSF51735">
    <property type="entry name" value="NAD(P)-binding Rossmann-fold domains"/>
    <property type="match status" value="1"/>
</dbReference>
<dbReference type="GO" id="GO:0009089">
    <property type="term" value="P:lysine biosynthetic process via diaminopimelate"/>
    <property type="evidence" value="ECO:0007669"/>
    <property type="project" value="UniProtKB-UniRule"/>
</dbReference>
<comment type="subunit">
    <text evidence="2">Homodimer.</text>
</comment>
<keyword evidence="9" id="KW-0457">Lysine biosynthesis</keyword>
<dbReference type="PIRSF" id="PIRSF000148">
    <property type="entry name" value="ASA_dh"/>
    <property type="match status" value="1"/>
</dbReference>
<accession>A0A0S7XQ59</accession>
<evidence type="ECO:0000313" key="16">
    <source>
        <dbReference type="Proteomes" id="UP000052020"/>
    </source>
</evidence>
<protein>
    <recommendedName>
        <fullName evidence="3 12">Aspartate-semialdehyde dehydrogenase</fullName>
        <ecNumber evidence="3 12">1.2.1.11</ecNumber>
    </recommendedName>
</protein>
<dbReference type="Pfam" id="PF01118">
    <property type="entry name" value="Semialdhyde_dh"/>
    <property type="match status" value="1"/>
</dbReference>
<organism evidence="15 16">
    <name type="scientific">candidate division KD3-62 bacterium DG_56</name>
    <dbReference type="NCBI Taxonomy" id="1704032"/>
    <lineage>
        <taxon>Bacteria</taxon>
        <taxon>candidate division KD3-62</taxon>
    </lineage>
</organism>
<evidence type="ECO:0000256" key="1">
    <source>
        <dbReference type="ARBA" id="ARBA00010584"/>
    </source>
</evidence>
<dbReference type="SMART" id="SM00859">
    <property type="entry name" value="Semialdhyde_dh"/>
    <property type="match status" value="1"/>
</dbReference>
<dbReference type="AlphaFoldDB" id="A0A0S7XQ59"/>
<proteinExistence type="inferred from homology"/>
<evidence type="ECO:0000256" key="2">
    <source>
        <dbReference type="ARBA" id="ARBA00011738"/>
    </source>
</evidence>
<reference evidence="15 16" key="1">
    <citation type="journal article" date="2015" name="Microbiome">
        <title>Genomic resolution of linkages in carbon, nitrogen, and sulfur cycling among widespread estuary sediment bacteria.</title>
        <authorList>
            <person name="Baker B.J."/>
            <person name="Lazar C.S."/>
            <person name="Teske A.P."/>
            <person name="Dick G.J."/>
        </authorList>
    </citation>
    <scope>NUCLEOTIDE SEQUENCE [LARGE SCALE GENOMIC DNA]</scope>
    <source>
        <strain evidence="15">DG_56</strain>
    </source>
</reference>
<dbReference type="CDD" id="cd02316">
    <property type="entry name" value="VcASADH2_like_N"/>
    <property type="match status" value="1"/>
</dbReference>
<dbReference type="InterPro" id="IPR005986">
    <property type="entry name" value="Asp_semialdehyde_DH_beta"/>
</dbReference>
<dbReference type="SUPFAM" id="SSF55347">
    <property type="entry name" value="Glyceraldehyde-3-phosphate dehydrogenase-like, C-terminal domain"/>
    <property type="match status" value="1"/>
</dbReference>
<evidence type="ECO:0000256" key="11">
    <source>
        <dbReference type="ARBA" id="ARBA00047891"/>
    </source>
</evidence>
<dbReference type="InterPro" id="IPR036291">
    <property type="entry name" value="NAD(P)-bd_dom_sf"/>
</dbReference>
<keyword evidence="5" id="KW-0791">Threonine biosynthesis</keyword>
<dbReference type="InterPro" id="IPR012280">
    <property type="entry name" value="Semialdhyde_DH_dimer_dom"/>
</dbReference>
<dbReference type="EC" id="1.2.1.11" evidence="3 12"/>
<keyword evidence="4" id="KW-0028">Amino-acid biosynthesis</keyword>
<dbReference type="GO" id="GO:0009086">
    <property type="term" value="P:methionine biosynthetic process"/>
    <property type="evidence" value="ECO:0007669"/>
    <property type="project" value="UniProtKB-UniRule"/>
</dbReference>
<evidence type="ECO:0000256" key="4">
    <source>
        <dbReference type="ARBA" id="ARBA00022605"/>
    </source>
</evidence>
<feature type="active site" description="Proton acceptor" evidence="13">
    <location>
        <position position="242"/>
    </location>
</feature>
<evidence type="ECO:0000256" key="3">
    <source>
        <dbReference type="ARBA" id="ARBA00013120"/>
    </source>
</evidence>
<dbReference type="PANTHER" id="PTHR46278">
    <property type="entry name" value="DEHYDROGENASE, PUTATIVE-RELATED"/>
    <property type="match status" value="1"/>
</dbReference>
<dbReference type="NCBIfam" id="TIGR01296">
    <property type="entry name" value="asd_B"/>
    <property type="match status" value="1"/>
</dbReference>
<keyword evidence="7" id="KW-0220">Diaminopimelate biosynthesis</keyword>
<keyword evidence="6" id="KW-0521">NADP</keyword>
<evidence type="ECO:0000256" key="9">
    <source>
        <dbReference type="ARBA" id="ARBA00023154"/>
    </source>
</evidence>
<dbReference type="GO" id="GO:0019877">
    <property type="term" value="P:diaminopimelate biosynthetic process"/>
    <property type="evidence" value="ECO:0007669"/>
    <property type="project" value="UniProtKB-KW"/>
</dbReference>
<sequence>MARAKNYNVAVVGIGAVGRDMVRVLHRRKFPMTSLRVFARSTREEQVDGRRIKVEKISERAFRGVDIALFAGSEEPQGHLGWPAVKQGAVVIDNGSAYRLYPNVPLVVPEVNPQDLSWHEGLVANPNCSTIQFVVALKPLYDIARIRRAVVATYQSTSGKSAAAMDQLRLEWDHLVSGKEPPTDSVFPHPIGDNIIPHIDRFDDKGTTREESKLLHETRKIMGDPDLLVTVTAVRVPVLRGHSEAVNLEFDSPITAKQARAALRRAPGVVVQDDPDKEVYPMPHYAAGKDPVYVGRIREDHTVPHGLNLWVVSDNLLKGAALNAVQIAETMIEGKLI</sequence>
<name>A0A0S7XQ59_9BACT</name>
<evidence type="ECO:0000256" key="7">
    <source>
        <dbReference type="ARBA" id="ARBA00022915"/>
    </source>
</evidence>
<feature type="active site" description="Acyl-thioester intermediate" evidence="13">
    <location>
        <position position="128"/>
    </location>
</feature>
<evidence type="ECO:0000256" key="5">
    <source>
        <dbReference type="ARBA" id="ARBA00022697"/>
    </source>
</evidence>
<dbReference type="GO" id="GO:0046983">
    <property type="term" value="F:protein dimerization activity"/>
    <property type="evidence" value="ECO:0007669"/>
    <property type="project" value="InterPro"/>
</dbReference>
<keyword evidence="10" id="KW-0486">Methionine biosynthesis</keyword>
<dbReference type="GO" id="GO:0004073">
    <property type="term" value="F:aspartate-semialdehyde dehydrogenase activity"/>
    <property type="evidence" value="ECO:0007669"/>
    <property type="project" value="UniProtKB-UniRule"/>
</dbReference>
<comment type="similarity">
    <text evidence="1">Belongs to the aspartate-semialdehyde dehydrogenase family.</text>
</comment>
<keyword evidence="8 15" id="KW-0560">Oxidoreductase</keyword>
<dbReference type="Proteomes" id="UP000052020">
    <property type="component" value="Unassembled WGS sequence"/>
</dbReference>
<evidence type="ECO:0000259" key="14">
    <source>
        <dbReference type="SMART" id="SM00859"/>
    </source>
</evidence>